<gene>
    <name evidence="1" type="ORF">EEJ42_13020</name>
</gene>
<comment type="caution">
    <text evidence="1">The sequence shown here is derived from an EMBL/GenBank/DDBJ whole genome shotgun (WGS) entry which is preliminary data.</text>
</comment>
<accession>A0A3M8WCG2</accession>
<reference evidence="1 2" key="1">
    <citation type="submission" date="2018-11" db="EMBL/GenBank/DDBJ databases">
        <title>The Potential of Streptomyces as Biocontrol Agents against the Tomato grey mould, Botrytis cinerea (Gray mold) Frontiers in Microbiology.</title>
        <authorList>
            <person name="Li D."/>
        </authorList>
    </citation>
    <scope>NUCLEOTIDE SEQUENCE [LARGE SCALE GENOMIC DNA]</scope>
    <source>
        <strain evidence="1 2">NEAU-LD23</strain>
    </source>
</reference>
<sequence length="127" mass="14065">MEFDPFTADEASDYAEICATYTTTLGELAAAAEREHQQLRGIPRADRSMFPLVFPVDHEFVVHINVPVDVVRELEARHAHPGAPDEQLTIDSGGLIIMGCGERFVTDGDDKVISQEEWKALVAKRNA</sequence>
<dbReference type="AlphaFoldDB" id="A0A3M8WCG2"/>
<evidence type="ECO:0000313" key="2">
    <source>
        <dbReference type="Proteomes" id="UP000275401"/>
    </source>
</evidence>
<proteinExistence type="predicted"/>
<dbReference type="RefSeq" id="WP_123100105.1">
    <property type="nucleotide sequence ID" value="NZ_RIBZ01000171.1"/>
</dbReference>
<keyword evidence="2" id="KW-1185">Reference proteome</keyword>
<organism evidence="1 2">
    <name type="scientific">Streptomyces botrytidirepellens</name>
    <dbReference type="NCBI Taxonomy" id="2486417"/>
    <lineage>
        <taxon>Bacteria</taxon>
        <taxon>Bacillati</taxon>
        <taxon>Actinomycetota</taxon>
        <taxon>Actinomycetes</taxon>
        <taxon>Kitasatosporales</taxon>
        <taxon>Streptomycetaceae</taxon>
        <taxon>Streptomyces</taxon>
    </lineage>
</organism>
<name>A0A3M8WCG2_9ACTN</name>
<evidence type="ECO:0000313" key="1">
    <source>
        <dbReference type="EMBL" id="RNG27762.1"/>
    </source>
</evidence>
<dbReference type="Proteomes" id="UP000275401">
    <property type="component" value="Unassembled WGS sequence"/>
</dbReference>
<dbReference type="EMBL" id="RIBZ01000171">
    <property type="protein sequence ID" value="RNG27762.1"/>
    <property type="molecule type" value="Genomic_DNA"/>
</dbReference>
<protein>
    <submittedName>
        <fullName evidence="1">Uncharacterized protein</fullName>
    </submittedName>
</protein>